<name>A0A379EW72_9PAST</name>
<evidence type="ECO:0000256" key="2">
    <source>
        <dbReference type="SAM" id="SignalP"/>
    </source>
</evidence>
<feature type="compositionally biased region" description="Low complexity" evidence="1">
    <location>
        <begin position="64"/>
        <end position="81"/>
    </location>
</feature>
<proteinExistence type="predicted"/>
<accession>A0A379EW72</accession>
<dbReference type="PROSITE" id="PS51257">
    <property type="entry name" value="PROKAR_LIPOPROTEIN"/>
    <property type="match status" value="1"/>
</dbReference>
<dbReference type="Proteomes" id="UP000254704">
    <property type="component" value="Unassembled WGS sequence"/>
</dbReference>
<evidence type="ECO:0000256" key="1">
    <source>
        <dbReference type="SAM" id="MobiDB-lite"/>
    </source>
</evidence>
<gene>
    <name evidence="3" type="primary">plpP_1</name>
    <name evidence="3" type="ORF">NCTC11621_01507</name>
</gene>
<keyword evidence="2" id="KW-0732">Signal</keyword>
<feature type="signal peptide" evidence="2">
    <location>
        <begin position="1"/>
        <end position="25"/>
    </location>
</feature>
<organism evidence="3 4">
    <name type="scientific">Pasteurella canis</name>
    <dbReference type="NCBI Taxonomy" id="753"/>
    <lineage>
        <taxon>Bacteria</taxon>
        <taxon>Pseudomonadati</taxon>
        <taxon>Pseudomonadota</taxon>
        <taxon>Gammaproteobacteria</taxon>
        <taxon>Pasteurellales</taxon>
        <taxon>Pasteurellaceae</taxon>
        <taxon>Pasteurella</taxon>
    </lineage>
</organism>
<dbReference type="EMBL" id="UGTV01000015">
    <property type="protein sequence ID" value="SUC10453.1"/>
    <property type="molecule type" value="Genomic_DNA"/>
</dbReference>
<evidence type="ECO:0000313" key="4">
    <source>
        <dbReference type="Proteomes" id="UP000254704"/>
    </source>
</evidence>
<protein>
    <submittedName>
        <fullName evidence="3">Outer membrane lopoprotein PlpP</fullName>
    </submittedName>
</protein>
<feature type="compositionally biased region" description="Low complexity" evidence="1">
    <location>
        <begin position="113"/>
        <end position="125"/>
    </location>
</feature>
<feature type="compositionally biased region" description="Low complexity" evidence="1">
    <location>
        <begin position="35"/>
        <end position="51"/>
    </location>
</feature>
<evidence type="ECO:0000313" key="3">
    <source>
        <dbReference type="EMBL" id="SUC10453.1"/>
    </source>
</evidence>
<feature type="region of interest" description="Disordered" evidence="1">
    <location>
        <begin position="26"/>
        <end position="203"/>
    </location>
</feature>
<sequence length="438" mass="48875">MKKSIFKTSLLVTLSTLFVACGSHNHTSVNKETPKQPQQSQKPAPQTKPQANSQDKAPQEKPNNTEQSSSSSMQTENSTQNHSTEAGKEQKPSKPEQSMNTENPTDKKDEMNNTDTNNSSKNTQSDIPDSMKDNHKPNTQVNPPQIPPKTENPTNSNNMSNKDMRKEKEKENQSIKTPKPEEKPQSDTPNPSLPPHLLGLGNWEGKTCDSHGNCRNSAQDPKNIYESPIPPTSKISLKLGKNKEGKNNYEFILLGESEDGSIYYGYRSYNVSYQNDETKKVYDIIQGINKKRINRENISDDFNAKYYKKQGFLYIPFSSLSTISKDKHAPQYADINITYKNGNATGTVTKSDKDGTVIFNITDDGSRNTDNYTLTVTPTGKDSNIESDDKAKFNVYFLDAENNKEEHKYITGAGSGKKWAGVFAAEKQKTTTSTTKAE</sequence>
<dbReference type="RefSeq" id="WP_115323127.1">
    <property type="nucleotide sequence ID" value="NZ_UGTV01000015.1"/>
</dbReference>
<feature type="compositionally biased region" description="Basic and acidic residues" evidence="1">
    <location>
        <begin position="162"/>
        <end position="185"/>
    </location>
</feature>
<feature type="compositionally biased region" description="Basic and acidic residues" evidence="1">
    <location>
        <begin position="85"/>
        <end position="94"/>
    </location>
</feature>
<reference evidence="3 4" key="1">
    <citation type="submission" date="2018-06" db="EMBL/GenBank/DDBJ databases">
        <authorList>
            <consortium name="Pathogen Informatics"/>
            <person name="Doyle S."/>
        </authorList>
    </citation>
    <scope>NUCLEOTIDE SEQUENCE [LARGE SCALE GENOMIC DNA]</scope>
    <source>
        <strain evidence="3 4">NCTC11621</strain>
    </source>
</reference>
<dbReference type="AlphaFoldDB" id="A0A379EW72"/>
<feature type="chain" id="PRO_5016639132" evidence="2">
    <location>
        <begin position="26"/>
        <end position="438"/>
    </location>
</feature>
<feature type="compositionally biased region" description="Polar residues" evidence="1">
    <location>
        <begin position="151"/>
        <end position="161"/>
    </location>
</feature>